<keyword evidence="1" id="KW-0472">Membrane</keyword>
<feature type="transmembrane region" description="Helical" evidence="1">
    <location>
        <begin position="226"/>
        <end position="247"/>
    </location>
</feature>
<sequence length="261" mass="29657">MKNDILYFFTQIKFNLKNAYALQKSFWVGVVSMVLNNTSFFIMWLLFMHATGPINGWTSIDVFGMLGVAMFCFGVCHAFFYGVRDLPEFVLRGSFDSVLLAPVNSFLKLSGSSFSVTAYGDLLMGLGVMIFYGVYAHFSLYSIILFIISVILGCIVFVCIRLLCSLVVFFIHDGEVISTQIFEIFLRPGLYPGAIFPGKLKIFCMTIVPTLITSAVPIDVVKIKSISFLIFIFMITLVWIFFTYFMFKISVRRYESGNFLR</sequence>
<proteinExistence type="predicted"/>
<evidence type="ECO:0000313" key="3">
    <source>
        <dbReference type="Proteomes" id="UP000177001"/>
    </source>
</evidence>
<evidence type="ECO:0000313" key="2">
    <source>
        <dbReference type="EMBL" id="OGI87396.1"/>
    </source>
</evidence>
<accession>A0A1F6WZR5</accession>
<protein>
    <recommendedName>
        <fullName evidence="4">ABC transporter permease</fullName>
    </recommendedName>
</protein>
<organism evidence="2 3">
    <name type="scientific">Candidatus Nomurabacteria bacterium RIFCSPLOWO2_01_FULL_36_16</name>
    <dbReference type="NCBI Taxonomy" id="1801767"/>
    <lineage>
        <taxon>Bacteria</taxon>
        <taxon>Candidatus Nomuraibacteriota</taxon>
    </lineage>
</organism>
<dbReference type="Proteomes" id="UP000177001">
    <property type="component" value="Unassembled WGS sequence"/>
</dbReference>
<dbReference type="AlphaFoldDB" id="A0A1F6WZR5"/>
<dbReference type="PANTHER" id="PTHR36833">
    <property type="entry name" value="SLR0610 PROTEIN-RELATED"/>
    <property type="match status" value="1"/>
</dbReference>
<name>A0A1F6WZR5_9BACT</name>
<dbReference type="InterPro" id="IPR010390">
    <property type="entry name" value="ABC-2_transporter-like"/>
</dbReference>
<evidence type="ECO:0008006" key="4">
    <source>
        <dbReference type="Google" id="ProtNLM"/>
    </source>
</evidence>
<dbReference type="Pfam" id="PF06182">
    <property type="entry name" value="ABC2_membrane_6"/>
    <property type="match status" value="1"/>
</dbReference>
<feature type="transmembrane region" description="Helical" evidence="1">
    <location>
        <begin position="60"/>
        <end position="83"/>
    </location>
</feature>
<evidence type="ECO:0000256" key="1">
    <source>
        <dbReference type="SAM" id="Phobius"/>
    </source>
</evidence>
<comment type="caution">
    <text evidence="2">The sequence shown here is derived from an EMBL/GenBank/DDBJ whole genome shotgun (WGS) entry which is preliminary data.</text>
</comment>
<gene>
    <name evidence="2" type="ORF">A3A91_02785</name>
</gene>
<keyword evidence="1" id="KW-1133">Transmembrane helix</keyword>
<dbReference type="PANTHER" id="PTHR36833:SF1">
    <property type="entry name" value="INTEGRAL MEMBRANE TRANSPORT PROTEIN"/>
    <property type="match status" value="1"/>
</dbReference>
<dbReference type="EMBL" id="MFUR01000003">
    <property type="protein sequence ID" value="OGI87396.1"/>
    <property type="molecule type" value="Genomic_DNA"/>
</dbReference>
<keyword evidence="1" id="KW-0812">Transmembrane</keyword>
<reference evidence="2 3" key="1">
    <citation type="journal article" date="2016" name="Nat. Commun.">
        <title>Thousands of microbial genomes shed light on interconnected biogeochemical processes in an aquifer system.</title>
        <authorList>
            <person name="Anantharaman K."/>
            <person name="Brown C.T."/>
            <person name="Hug L.A."/>
            <person name="Sharon I."/>
            <person name="Castelle C.J."/>
            <person name="Probst A.J."/>
            <person name="Thomas B.C."/>
            <person name="Singh A."/>
            <person name="Wilkins M.J."/>
            <person name="Karaoz U."/>
            <person name="Brodie E.L."/>
            <person name="Williams K.H."/>
            <person name="Hubbard S.S."/>
            <person name="Banfield J.F."/>
        </authorList>
    </citation>
    <scope>NUCLEOTIDE SEQUENCE [LARGE SCALE GENOMIC DNA]</scope>
</reference>
<feature type="transmembrane region" description="Helical" evidence="1">
    <location>
        <begin position="144"/>
        <end position="171"/>
    </location>
</feature>
<feature type="transmembrane region" description="Helical" evidence="1">
    <location>
        <begin position="119"/>
        <end position="138"/>
    </location>
</feature>
<feature type="transmembrane region" description="Helical" evidence="1">
    <location>
        <begin position="26"/>
        <end position="48"/>
    </location>
</feature>